<organism evidence="1 2">
    <name type="scientific">Sulfuritortus calidifontis</name>
    <dbReference type="NCBI Taxonomy" id="1914471"/>
    <lineage>
        <taxon>Bacteria</taxon>
        <taxon>Pseudomonadati</taxon>
        <taxon>Pseudomonadota</taxon>
        <taxon>Betaproteobacteria</taxon>
        <taxon>Nitrosomonadales</taxon>
        <taxon>Thiobacillaceae</taxon>
        <taxon>Sulfuritortus</taxon>
    </lineage>
</organism>
<proteinExistence type="predicted"/>
<sequence>MESPIDLHPQPRIDVHMLTLDEPAAWREACLASLEGAPIRLHVLPGIPGRIGEARAAGYRRGNLSLLSFVDPDDLYEASAFTQLADALDACPSAVLAYTDEALMDEQGRDVGVRRLAYSAFQHAHSASHVHGLIVMRRAAVEAVLAVTTDIHPMADWLLTRLVAQSGGVLHLPIVGRRWRQHPRQVHRTADPTVVRRIRQTIDQATNPWR</sequence>
<gene>
    <name evidence="1" type="ORF">EDC61_107109</name>
</gene>
<comment type="caution">
    <text evidence="1">The sequence shown here is derived from an EMBL/GenBank/DDBJ whole genome shotgun (WGS) entry which is preliminary data.</text>
</comment>
<accession>A0A4R3JYI9</accession>
<name>A0A4R3JYI9_9PROT</name>
<evidence type="ECO:0000313" key="2">
    <source>
        <dbReference type="Proteomes" id="UP000295135"/>
    </source>
</evidence>
<reference evidence="1 2" key="1">
    <citation type="submission" date="2019-03" db="EMBL/GenBank/DDBJ databases">
        <title>Genomic Encyclopedia of Type Strains, Phase IV (KMG-IV): sequencing the most valuable type-strain genomes for metagenomic binning, comparative biology and taxonomic classification.</title>
        <authorList>
            <person name="Goeker M."/>
        </authorList>
    </citation>
    <scope>NUCLEOTIDE SEQUENCE [LARGE SCALE GENOMIC DNA]</scope>
    <source>
        <strain evidence="1 2">DSM 103923</strain>
    </source>
</reference>
<dbReference type="EMBL" id="SLZY01000007">
    <property type="protein sequence ID" value="TCS71971.1"/>
    <property type="molecule type" value="Genomic_DNA"/>
</dbReference>
<dbReference type="AlphaFoldDB" id="A0A4R3JYI9"/>
<dbReference type="RefSeq" id="WP_126463650.1">
    <property type="nucleotide sequence ID" value="NZ_AP018721.1"/>
</dbReference>
<evidence type="ECO:0000313" key="1">
    <source>
        <dbReference type="EMBL" id="TCS71971.1"/>
    </source>
</evidence>
<dbReference type="SUPFAM" id="SSF53448">
    <property type="entry name" value="Nucleotide-diphospho-sugar transferases"/>
    <property type="match status" value="1"/>
</dbReference>
<evidence type="ECO:0008006" key="3">
    <source>
        <dbReference type="Google" id="ProtNLM"/>
    </source>
</evidence>
<dbReference type="InterPro" id="IPR029044">
    <property type="entry name" value="Nucleotide-diphossugar_trans"/>
</dbReference>
<dbReference type="OrthoDB" id="9816564at2"/>
<keyword evidence="2" id="KW-1185">Reference proteome</keyword>
<dbReference type="Gene3D" id="3.90.550.10">
    <property type="entry name" value="Spore Coat Polysaccharide Biosynthesis Protein SpsA, Chain A"/>
    <property type="match status" value="1"/>
</dbReference>
<dbReference type="Proteomes" id="UP000295135">
    <property type="component" value="Unassembled WGS sequence"/>
</dbReference>
<protein>
    <recommendedName>
        <fullName evidence="3">Glycosyl transferase family 2</fullName>
    </recommendedName>
</protein>